<name>A0A7R9GPU7_TIMCR</name>
<keyword evidence="4 7" id="KW-1133">Transmembrane helix</keyword>
<feature type="region of interest" description="Disordered" evidence="6">
    <location>
        <begin position="741"/>
        <end position="778"/>
    </location>
</feature>
<feature type="transmembrane region" description="Helical" evidence="7">
    <location>
        <begin position="643"/>
        <end position="662"/>
    </location>
</feature>
<feature type="compositionally biased region" description="Polar residues" evidence="6">
    <location>
        <begin position="234"/>
        <end position="246"/>
    </location>
</feature>
<sequence>MRDAIPVEERLIATLRFLATGRSLEDLKFSTAISPQGLGKIIPETCVAIFEVLREEYMNLLTNCACVRQSGIAAAHTRHVYGTRRLCLNPTGGLGCLLPFLPLHMLHVGLTAYEARVISCVAPLVAILGPLVVSPLADRLGGSGRPIRAMLALCMFLSAVFYCLLMSIPTVRRIQPRLPSVSFTCNPQGASVLQERCMEPQWGPCNWIKCRYDCSSAASQPRTQPHQDEDKDYSNNTSPSSATTMETPGYSDSWDDTEGSAGGDVGGPIEVDDDYTNTRDQEMASSGDDTGGGLKRRRRDTQLQDPCLNTSDPILCPSDIAPPETNPPHLCFKVSDHVMCNVFTADTPGLTINASLSQTDNLEDGPEDWCRYPLSEDFLCHIPANLVAAGNSCRVVCDIKDPYNATRSVLAQSQCRQVEGDPDLTFWSYLLVRSVADIFPTAALTLVSTATVIATRETSAGHGDIGHELAWGCLGLVVFPPLVGFLASEVTGQSPPVYYIVFSLFAILMVLGTLVAVVATGMPVSPPDWWWHARGMPMTTLRRYGAEIGAVALVLVLMGAFWSALDSFLPWHLLELKGSELMIGVTLAVGALPAIPFLWWSEKVVDYCGHSNLLITAFTFYIIRYTGLSFFTDPWWTLVCEPFEVFTLSLMWVTAILYMRHLVPRHLTTTGQGIAVIAHFCIGRSLGALIGAVISSYSTEEHSLVMVYRVGAVVAAIVASVYFTVYHCCLKPRCLAPAGPRGMTPQTGAQGPTSNGTYTPLRVYHNGGRQQKGGQFRY</sequence>
<dbReference type="PANTHER" id="PTHR16172">
    <property type="entry name" value="MAJOR FACILITATOR SUPERFAMILY DOMAIN-CONTAINING PROTEIN 6-LIKE"/>
    <property type="match status" value="1"/>
</dbReference>
<feature type="transmembrane region" description="Helical" evidence="7">
    <location>
        <begin position="115"/>
        <end position="137"/>
    </location>
</feature>
<accession>A0A7R9GPU7</accession>
<feature type="domain" description="Major facilitator superfamily associated" evidence="8">
    <location>
        <begin position="93"/>
        <end position="697"/>
    </location>
</feature>
<feature type="transmembrane region" description="Helical" evidence="7">
    <location>
        <begin position="499"/>
        <end position="524"/>
    </location>
</feature>
<reference evidence="9" key="1">
    <citation type="submission" date="2020-11" db="EMBL/GenBank/DDBJ databases">
        <authorList>
            <person name="Tran Van P."/>
        </authorList>
    </citation>
    <scope>NUCLEOTIDE SEQUENCE</scope>
</reference>
<comment type="similarity">
    <text evidence="2">Belongs to the major facilitator superfamily. MFSD6 family.</text>
</comment>
<organism evidence="9">
    <name type="scientific">Timema cristinae</name>
    <name type="common">Walking stick</name>
    <dbReference type="NCBI Taxonomy" id="61476"/>
    <lineage>
        <taxon>Eukaryota</taxon>
        <taxon>Metazoa</taxon>
        <taxon>Ecdysozoa</taxon>
        <taxon>Arthropoda</taxon>
        <taxon>Hexapoda</taxon>
        <taxon>Insecta</taxon>
        <taxon>Pterygota</taxon>
        <taxon>Neoptera</taxon>
        <taxon>Polyneoptera</taxon>
        <taxon>Phasmatodea</taxon>
        <taxon>Timematodea</taxon>
        <taxon>Timematoidea</taxon>
        <taxon>Timematidae</taxon>
        <taxon>Timema</taxon>
    </lineage>
</organism>
<comment type="subcellular location">
    <subcellularLocation>
        <location evidence="1">Membrane</location>
        <topology evidence="1">Multi-pass membrane protein</topology>
    </subcellularLocation>
</comment>
<dbReference type="PANTHER" id="PTHR16172:SF27">
    <property type="entry name" value="FI19426P1"/>
    <property type="match status" value="1"/>
</dbReference>
<feature type="compositionally biased region" description="Polar residues" evidence="6">
    <location>
        <begin position="744"/>
        <end position="758"/>
    </location>
</feature>
<feature type="region of interest" description="Disordered" evidence="6">
    <location>
        <begin position="218"/>
        <end position="306"/>
    </location>
</feature>
<dbReference type="InterPro" id="IPR051717">
    <property type="entry name" value="MFS_MFSD6"/>
</dbReference>
<evidence type="ECO:0000256" key="5">
    <source>
        <dbReference type="ARBA" id="ARBA00023136"/>
    </source>
</evidence>
<dbReference type="InterPro" id="IPR036259">
    <property type="entry name" value="MFS_trans_sf"/>
</dbReference>
<feature type="transmembrane region" description="Helical" evidence="7">
    <location>
        <begin position="706"/>
        <end position="725"/>
    </location>
</feature>
<evidence type="ECO:0000256" key="1">
    <source>
        <dbReference type="ARBA" id="ARBA00004141"/>
    </source>
</evidence>
<feature type="transmembrane region" description="Helical" evidence="7">
    <location>
        <begin position="581"/>
        <end position="600"/>
    </location>
</feature>
<evidence type="ECO:0000259" key="8">
    <source>
        <dbReference type="Pfam" id="PF12832"/>
    </source>
</evidence>
<feature type="transmembrane region" description="Helical" evidence="7">
    <location>
        <begin position="149"/>
        <end position="168"/>
    </location>
</feature>
<evidence type="ECO:0000256" key="4">
    <source>
        <dbReference type="ARBA" id="ARBA00022989"/>
    </source>
</evidence>
<evidence type="ECO:0000256" key="2">
    <source>
        <dbReference type="ARBA" id="ARBA00005241"/>
    </source>
</evidence>
<dbReference type="AlphaFoldDB" id="A0A7R9GPU7"/>
<keyword evidence="3 7" id="KW-0812">Transmembrane</keyword>
<protein>
    <recommendedName>
        <fullName evidence="8">Major facilitator superfamily associated domain-containing protein</fullName>
    </recommendedName>
</protein>
<feature type="transmembrane region" description="Helical" evidence="7">
    <location>
        <begin position="612"/>
        <end position="631"/>
    </location>
</feature>
<proteinExistence type="inferred from homology"/>
<dbReference type="GO" id="GO:0016020">
    <property type="term" value="C:membrane"/>
    <property type="evidence" value="ECO:0007669"/>
    <property type="project" value="UniProtKB-SubCell"/>
</dbReference>
<feature type="transmembrane region" description="Helical" evidence="7">
    <location>
        <begin position="674"/>
        <end position="694"/>
    </location>
</feature>
<dbReference type="InterPro" id="IPR024989">
    <property type="entry name" value="MFS_assoc_dom"/>
</dbReference>
<keyword evidence="5 7" id="KW-0472">Membrane</keyword>
<evidence type="ECO:0000313" key="9">
    <source>
        <dbReference type="EMBL" id="CAD7392138.1"/>
    </source>
</evidence>
<evidence type="ECO:0000256" key="3">
    <source>
        <dbReference type="ARBA" id="ARBA00022692"/>
    </source>
</evidence>
<dbReference type="SUPFAM" id="SSF103473">
    <property type="entry name" value="MFS general substrate transporter"/>
    <property type="match status" value="1"/>
</dbReference>
<feature type="compositionally biased region" description="Polar residues" evidence="6">
    <location>
        <begin position="768"/>
        <end position="778"/>
    </location>
</feature>
<dbReference type="Gene3D" id="1.20.1250.20">
    <property type="entry name" value="MFS general substrate transporter like domains"/>
    <property type="match status" value="2"/>
</dbReference>
<feature type="transmembrane region" description="Helical" evidence="7">
    <location>
        <begin position="469"/>
        <end position="487"/>
    </location>
</feature>
<feature type="transmembrane region" description="Helical" evidence="7">
    <location>
        <begin position="544"/>
        <end position="565"/>
    </location>
</feature>
<gene>
    <name evidence="9" type="ORF">TCEB3V08_LOCUS173</name>
</gene>
<dbReference type="EMBL" id="OC316497">
    <property type="protein sequence ID" value="CAD7392138.1"/>
    <property type="molecule type" value="Genomic_DNA"/>
</dbReference>
<evidence type="ECO:0000256" key="7">
    <source>
        <dbReference type="SAM" id="Phobius"/>
    </source>
</evidence>
<dbReference type="Pfam" id="PF12832">
    <property type="entry name" value="MFS_1_like"/>
    <property type="match status" value="1"/>
</dbReference>
<evidence type="ECO:0000256" key="6">
    <source>
        <dbReference type="SAM" id="MobiDB-lite"/>
    </source>
</evidence>